<dbReference type="PROSITE" id="PS51257">
    <property type="entry name" value="PROKAR_LIPOPROTEIN"/>
    <property type="match status" value="1"/>
</dbReference>
<keyword evidence="1" id="KW-0472">Membrane</keyword>
<feature type="domain" description="LHH" evidence="2">
    <location>
        <begin position="332"/>
        <end position="406"/>
    </location>
</feature>
<dbReference type="Proteomes" id="UP000053370">
    <property type="component" value="Unassembled WGS sequence"/>
</dbReference>
<dbReference type="InterPro" id="IPR026834">
    <property type="entry name" value="LHH"/>
</dbReference>
<organism evidence="3">
    <name type="scientific">Flexilinea flocculi</name>
    <dbReference type="NCBI Taxonomy" id="1678840"/>
    <lineage>
        <taxon>Bacteria</taxon>
        <taxon>Bacillati</taxon>
        <taxon>Chloroflexota</taxon>
        <taxon>Anaerolineae</taxon>
        <taxon>Anaerolineales</taxon>
        <taxon>Anaerolineaceae</taxon>
        <taxon>Flexilinea</taxon>
    </lineage>
</organism>
<evidence type="ECO:0000313" key="3">
    <source>
        <dbReference type="EMBL" id="GAP40303.1"/>
    </source>
</evidence>
<evidence type="ECO:0000259" key="2">
    <source>
        <dbReference type="Pfam" id="PF14411"/>
    </source>
</evidence>
<dbReference type="AlphaFoldDB" id="A0A0S7BVA3"/>
<accession>A0A0S7BVA3</accession>
<sequence>MKRIISLLLVFIFLLTGCLPQKSITQETAHIVTIVPTPENTLFFQDTEVSLSENESETQTAAVSFPNLRDSALLPYVEEAVYNDLVTELESDSYFVENVQAIYVSKEYLDDLTSNSRKNIYFGYTLEEIEAQFQGEKFIFTLGDDGRTIVQKFENYNDTYEQVIRNLATGAGIILVCVTVSAVTSGIAPAVSVILAMSAKTGTAVALSSGVLSSVAAGIVTGIETKDFDEMLKSAVLTGSESFKWGAITGTFSGGISGANALYGAARNGLTMNQAAIIQRESKLPLPFIKNFHSVKEYTVYKEANLKIAKVNGNWAYLQDIDWNYVGPDGRTNVERVLADLAPLDPEGIPYELHHIGQKADSPLAILTQKQHHKNLGILHKNLSNTVSEVDHGTAWIKQKNSFWKSLLDTSLKGS</sequence>
<dbReference type="OrthoDB" id="1074132at2"/>
<dbReference type="PATRIC" id="fig|1678840.3.peg.1528"/>
<keyword evidence="4" id="KW-1185">Reference proteome</keyword>
<feature type="transmembrane region" description="Helical" evidence="1">
    <location>
        <begin position="243"/>
        <end position="263"/>
    </location>
</feature>
<evidence type="ECO:0000313" key="4">
    <source>
        <dbReference type="Proteomes" id="UP000053370"/>
    </source>
</evidence>
<name>A0A0S7BVA3_9CHLR</name>
<dbReference type="RefSeq" id="WP_062279468.1">
    <property type="nucleotide sequence ID" value="NZ_DF968181.1"/>
</dbReference>
<keyword evidence="1" id="KW-1133">Transmembrane helix</keyword>
<proteinExistence type="predicted"/>
<dbReference type="STRING" id="1678840.ATC1_13275"/>
<reference evidence="3" key="1">
    <citation type="journal article" date="2015" name="Genome Announc.">
        <title>Draft Genome Sequence of Anaerolineae Strain TC1, a Novel Isolate from a Methanogenic Wastewater Treatment System.</title>
        <authorList>
            <person name="Matsuura N."/>
            <person name="Tourlousse D.M."/>
            <person name="Sun L."/>
            <person name="Toyonaga M."/>
            <person name="Kuroda K."/>
            <person name="Ohashi A."/>
            <person name="Cruz R."/>
            <person name="Yamaguchi T."/>
            <person name="Sekiguchi Y."/>
        </authorList>
    </citation>
    <scope>NUCLEOTIDE SEQUENCE [LARGE SCALE GENOMIC DNA]</scope>
    <source>
        <strain evidence="3">TC1</strain>
    </source>
</reference>
<feature type="transmembrane region" description="Helical" evidence="1">
    <location>
        <begin position="204"/>
        <end position="223"/>
    </location>
</feature>
<feature type="transmembrane region" description="Helical" evidence="1">
    <location>
        <begin position="171"/>
        <end position="197"/>
    </location>
</feature>
<keyword evidence="1" id="KW-0812">Transmembrane</keyword>
<dbReference type="EMBL" id="DF968181">
    <property type="protein sequence ID" value="GAP40303.1"/>
    <property type="molecule type" value="Genomic_DNA"/>
</dbReference>
<dbReference type="Pfam" id="PF14411">
    <property type="entry name" value="LHH"/>
    <property type="match status" value="1"/>
</dbReference>
<protein>
    <submittedName>
        <fullName evidence="3">Nuclease, HNH/ENDO VII superfamily, containing conserved LHH</fullName>
    </submittedName>
</protein>
<evidence type="ECO:0000256" key="1">
    <source>
        <dbReference type="SAM" id="Phobius"/>
    </source>
</evidence>
<gene>
    <name evidence="3" type="ORF">ATC1_13275</name>
</gene>